<evidence type="ECO:0000313" key="13">
    <source>
        <dbReference type="EMBL" id="AWM78262.1"/>
    </source>
</evidence>
<feature type="compositionally biased region" description="Basic residues" evidence="10">
    <location>
        <begin position="1"/>
        <end position="10"/>
    </location>
</feature>
<dbReference type="Gene3D" id="2.170.130.10">
    <property type="entry name" value="TonB-dependent receptor, plug domain"/>
    <property type="match status" value="1"/>
</dbReference>
<dbReference type="InterPro" id="IPR036942">
    <property type="entry name" value="Beta-barrel_TonB_sf"/>
</dbReference>
<evidence type="ECO:0000256" key="5">
    <source>
        <dbReference type="ARBA" id="ARBA00023077"/>
    </source>
</evidence>
<keyword evidence="4 8" id="KW-0812">Transmembrane</keyword>
<dbReference type="Pfam" id="PF00593">
    <property type="entry name" value="TonB_dep_Rec_b-barrel"/>
    <property type="match status" value="1"/>
</dbReference>
<evidence type="ECO:0000256" key="4">
    <source>
        <dbReference type="ARBA" id="ARBA00022692"/>
    </source>
</evidence>
<dbReference type="OrthoDB" id="7051241at2"/>
<dbReference type="PANTHER" id="PTHR47234">
    <property type="match status" value="1"/>
</dbReference>
<keyword evidence="5 9" id="KW-0798">TonB box</keyword>
<proteinExistence type="inferred from homology"/>
<evidence type="ECO:0000313" key="14">
    <source>
        <dbReference type="Proteomes" id="UP000247763"/>
    </source>
</evidence>
<gene>
    <name evidence="13" type="ORF">HYN04_11170</name>
</gene>
<feature type="compositionally biased region" description="Polar residues" evidence="10">
    <location>
        <begin position="70"/>
        <end position="84"/>
    </location>
</feature>
<dbReference type="EMBL" id="CP029479">
    <property type="protein sequence ID" value="AWM78262.1"/>
    <property type="molecule type" value="Genomic_DNA"/>
</dbReference>
<feature type="compositionally biased region" description="Low complexity" evidence="10">
    <location>
        <begin position="11"/>
        <end position="22"/>
    </location>
</feature>
<feature type="domain" description="TonB-dependent receptor plug" evidence="12">
    <location>
        <begin position="141"/>
        <end position="253"/>
    </location>
</feature>
<dbReference type="AlphaFoldDB" id="A0A2Z3HSL6"/>
<keyword evidence="13" id="KW-0675">Receptor</keyword>
<evidence type="ECO:0000256" key="6">
    <source>
        <dbReference type="ARBA" id="ARBA00023136"/>
    </source>
</evidence>
<evidence type="ECO:0000256" key="7">
    <source>
        <dbReference type="ARBA" id="ARBA00023237"/>
    </source>
</evidence>
<dbReference type="PROSITE" id="PS52016">
    <property type="entry name" value="TONB_DEPENDENT_REC_3"/>
    <property type="match status" value="1"/>
</dbReference>
<evidence type="ECO:0000256" key="1">
    <source>
        <dbReference type="ARBA" id="ARBA00004571"/>
    </source>
</evidence>
<dbReference type="InterPro" id="IPR012910">
    <property type="entry name" value="Plug_dom"/>
</dbReference>
<dbReference type="InterPro" id="IPR000531">
    <property type="entry name" value="Beta-barrel_TonB"/>
</dbReference>
<evidence type="ECO:0000256" key="8">
    <source>
        <dbReference type="PROSITE-ProRule" id="PRU01360"/>
    </source>
</evidence>
<feature type="region of interest" description="Disordered" evidence="10">
    <location>
        <begin position="70"/>
        <end position="91"/>
    </location>
</feature>
<keyword evidence="2 8" id="KW-0813">Transport</keyword>
<evidence type="ECO:0000259" key="12">
    <source>
        <dbReference type="Pfam" id="PF07715"/>
    </source>
</evidence>
<dbReference type="Proteomes" id="UP000247763">
    <property type="component" value="Chromosome"/>
</dbReference>
<evidence type="ECO:0000259" key="11">
    <source>
        <dbReference type="Pfam" id="PF00593"/>
    </source>
</evidence>
<keyword evidence="6 8" id="KW-0472">Membrane</keyword>
<evidence type="ECO:0000256" key="10">
    <source>
        <dbReference type="SAM" id="MobiDB-lite"/>
    </source>
</evidence>
<dbReference type="SUPFAM" id="SSF56935">
    <property type="entry name" value="Porins"/>
    <property type="match status" value="1"/>
</dbReference>
<name>A0A2Z3HSL6_9CAUL</name>
<accession>A0A2Z3HSL6</accession>
<evidence type="ECO:0000256" key="9">
    <source>
        <dbReference type="RuleBase" id="RU003357"/>
    </source>
</evidence>
<dbReference type="Gene3D" id="2.40.170.20">
    <property type="entry name" value="TonB-dependent receptor, beta-barrel domain"/>
    <property type="match status" value="1"/>
</dbReference>
<dbReference type="GO" id="GO:0009279">
    <property type="term" value="C:cell outer membrane"/>
    <property type="evidence" value="ECO:0007669"/>
    <property type="project" value="UniProtKB-SubCell"/>
</dbReference>
<evidence type="ECO:0000256" key="3">
    <source>
        <dbReference type="ARBA" id="ARBA00022452"/>
    </source>
</evidence>
<keyword evidence="14" id="KW-1185">Reference proteome</keyword>
<feature type="domain" description="TonB-dependent receptor-like beta-barrel" evidence="11">
    <location>
        <begin position="583"/>
        <end position="1041"/>
    </location>
</feature>
<sequence>MPAGRLRPRSRSPTCTTRSLRPGCPASSTPCGLSRRRAPFVPEGQACLDEKTCSVPNCGKNVIAVSLRTGQSASRMAPNSSGNQAAGEGRGTSMKGRYLYGASAVAVAAGLMVAGAAQAQDAKPTTVEEVVVTGSFIQGTPKDTAIPVAVLNQEDLEKRGSPSILDIIKTLPISGPVLGDSNQFSPNAQGRAGGGTINIRGLGAQRTLVLLNGKRFAGYQADTNLLPESAIGRVEVLKDGAAATYGSDAIGGVANFITRKNLNGFEVGGDYRYVPGSDGGDYNFNVLYGWVGDTSNLLLSFGYKHRGELSNTERDWVLAPYTTNPSGWSVLGQPGAYTLRSGASGGGSTVGFAVDANCAAVGGHPGFTGATPACYFSYLPFDNIVEETDQYQLYGEFNADVGDSSKFHVEALYSQTSLPDYRFSPGYPPTSGPNGPGSVNVYTIPASNPGFNTFLTQTGNSALIGTAQSAFATLWRPLGGGGNNTTGGKGGQSGSRKFEHVRISADLSGDTFIDGIGYDVGVTYIREMQDQQTTDILIDRLQKAMNGFGGPACTGTVAGANGCQYFNPFSNAYPGNPALGLTNPGFVSTNANPKSVVAWLFDRQKFRAQQDTFVVDAVLNGQLPLTLPGGDIGWAAGAQYRKVTYLQQIDSPFYNAEITPCPVVGVTNCAFPTGPYIFLGQNKNLRLEQSVYAVFGEVNLPITDTLNAQVALRFEDYGGQTGSTTNPQIRVKWQAMEMLALRGSFGTSFRGPTSGNVAPTGTTSLAGIAASGNNFKSVDNFGNPATQAETATTYSVGAILQTDALTATLDYWSYDLKDQITQVPANVVATAVAGIGNGSQFVNCASPVRYLITFNNGNACTQGVTVGNDIARVRSDTTNGPQIKTTGIDADVDYRFDDLFGGEVHVGGNVSYVLSFEQEAFKFAGVTVSGAYDAVGLANYNRLPGTIPDWRGQFYADYNRDMHNVRWTMNYVDGVKDDRGPTTVQTGASTNCNVANAQAGTATNCKLITFGLEQDAFISHDLTYRLQLPNDLTVTASVFNVLDTEPAQARIEMSYDPFIGNPLGRTFKVGVRKKF</sequence>
<protein>
    <submittedName>
        <fullName evidence="13">TonB-dependent receptor</fullName>
    </submittedName>
</protein>
<keyword evidence="3 8" id="KW-1134">Transmembrane beta strand</keyword>
<keyword evidence="7 8" id="KW-0998">Cell outer membrane</keyword>
<comment type="subcellular location">
    <subcellularLocation>
        <location evidence="1 8">Cell outer membrane</location>
        <topology evidence="1 8">Multi-pass membrane protein</topology>
    </subcellularLocation>
</comment>
<reference evidence="14" key="1">
    <citation type="submission" date="2018-05" db="EMBL/GenBank/DDBJ databases">
        <title>Genome sequencing of Phenylobacterium sp. HYN0004.</title>
        <authorList>
            <person name="Yi H."/>
            <person name="Baek C."/>
        </authorList>
    </citation>
    <scope>NUCLEOTIDE SEQUENCE [LARGE SCALE GENOMIC DNA]</scope>
    <source>
        <strain evidence="14">HYN0004</strain>
    </source>
</reference>
<feature type="region of interest" description="Disordered" evidence="10">
    <location>
        <begin position="1"/>
        <end position="32"/>
    </location>
</feature>
<dbReference type="InterPro" id="IPR037066">
    <property type="entry name" value="Plug_dom_sf"/>
</dbReference>
<comment type="similarity">
    <text evidence="8 9">Belongs to the TonB-dependent receptor family.</text>
</comment>
<dbReference type="KEGG" id="phb:HYN04_11170"/>
<organism evidence="13 14">
    <name type="scientific">Phenylobacterium parvum</name>
    <dbReference type="NCBI Taxonomy" id="2201350"/>
    <lineage>
        <taxon>Bacteria</taxon>
        <taxon>Pseudomonadati</taxon>
        <taxon>Pseudomonadota</taxon>
        <taxon>Alphaproteobacteria</taxon>
        <taxon>Caulobacterales</taxon>
        <taxon>Caulobacteraceae</taxon>
        <taxon>Phenylobacterium</taxon>
    </lineage>
</organism>
<evidence type="ECO:0000256" key="2">
    <source>
        <dbReference type="ARBA" id="ARBA00022448"/>
    </source>
</evidence>
<dbReference type="PANTHER" id="PTHR47234:SF2">
    <property type="entry name" value="TONB-DEPENDENT RECEPTOR"/>
    <property type="match status" value="1"/>
</dbReference>
<dbReference type="Pfam" id="PF07715">
    <property type="entry name" value="Plug"/>
    <property type="match status" value="1"/>
</dbReference>
<dbReference type="InterPro" id="IPR039426">
    <property type="entry name" value="TonB-dep_rcpt-like"/>
</dbReference>